<dbReference type="AlphaFoldDB" id="A0AAW1PDW7"/>
<keyword evidence="3" id="KW-1185">Reference proteome</keyword>
<accession>A0AAW1PDW7</accession>
<reference evidence="2 3" key="1">
    <citation type="journal article" date="2024" name="Nat. Commun.">
        <title>Phylogenomics reveals the evolutionary origins of lichenization in chlorophyte algae.</title>
        <authorList>
            <person name="Puginier C."/>
            <person name="Libourel C."/>
            <person name="Otte J."/>
            <person name="Skaloud P."/>
            <person name="Haon M."/>
            <person name="Grisel S."/>
            <person name="Petersen M."/>
            <person name="Berrin J.G."/>
            <person name="Delaux P.M."/>
            <person name="Dal Grande F."/>
            <person name="Keller J."/>
        </authorList>
    </citation>
    <scope>NUCLEOTIDE SEQUENCE [LARGE SCALE GENOMIC DNA]</scope>
    <source>
        <strain evidence="2 3">SAG 2043</strain>
    </source>
</reference>
<feature type="region of interest" description="Disordered" evidence="1">
    <location>
        <begin position="486"/>
        <end position="507"/>
    </location>
</feature>
<organism evidence="2 3">
    <name type="scientific">[Myrmecia] bisecta</name>
    <dbReference type="NCBI Taxonomy" id="41462"/>
    <lineage>
        <taxon>Eukaryota</taxon>
        <taxon>Viridiplantae</taxon>
        <taxon>Chlorophyta</taxon>
        <taxon>core chlorophytes</taxon>
        <taxon>Trebouxiophyceae</taxon>
        <taxon>Trebouxiales</taxon>
        <taxon>Trebouxiaceae</taxon>
        <taxon>Myrmecia</taxon>
    </lineage>
</organism>
<gene>
    <name evidence="2" type="ORF">WJX72_008667</name>
</gene>
<comment type="caution">
    <text evidence="2">The sequence shown here is derived from an EMBL/GenBank/DDBJ whole genome shotgun (WGS) entry which is preliminary data.</text>
</comment>
<sequence>MAVIDLLEMLEGKEEDFPKLLTCWKSIFCQQGVTDEDRAKGHGSYADGILDFEILDYIMTHAVVICREAKRFMLGLHLEILYVTEDTVRFVRDFLELLRAMQQRWPGAKPSSIMAASHKAAQRAVAAADYGHSGFHDRIEDRVIAGPNSSIEHSLRMTCDTLWGAQSTNDQRKTQHCLSVGAVSHQPVYMGGMAVHIGNVCLVAGLLRGATDGQLAVCSDGSVLLTGGRRMQEALPPALHISLDAAQKYLQLDPASGVLYWAQASSGSNPGAPAWSGHALLVNDSGIVDILPPVHDPTGSRRSWGIHRLHEVAEALRALAAYDAALVAPGSSSSSGSGSSPPALESNLAAFVMGSMRVNRHGCGAMAVDPSTRTVTFINGLCENCTVCSRVTVLEYSKPLFKSTRYTQQSERDTDQKHQLPMAEILVLLGLAELRWPPPKNFAARRRRPRDVRYTGNQAMGAHLVKTRINTQQMLDLMANKLAAREEMDANQADAEQGDDWPTDEED</sequence>
<name>A0AAW1PDW7_9CHLO</name>
<dbReference type="EMBL" id="JALJOR010000014">
    <property type="protein sequence ID" value="KAK9806288.1"/>
    <property type="molecule type" value="Genomic_DNA"/>
</dbReference>
<evidence type="ECO:0000313" key="2">
    <source>
        <dbReference type="EMBL" id="KAK9806288.1"/>
    </source>
</evidence>
<protein>
    <submittedName>
        <fullName evidence="2">Uncharacterized protein</fullName>
    </submittedName>
</protein>
<proteinExistence type="predicted"/>
<feature type="compositionally biased region" description="Acidic residues" evidence="1">
    <location>
        <begin position="496"/>
        <end position="507"/>
    </location>
</feature>
<evidence type="ECO:0000313" key="3">
    <source>
        <dbReference type="Proteomes" id="UP001489004"/>
    </source>
</evidence>
<evidence type="ECO:0000256" key="1">
    <source>
        <dbReference type="SAM" id="MobiDB-lite"/>
    </source>
</evidence>
<dbReference type="Proteomes" id="UP001489004">
    <property type="component" value="Unassembled WGS sequence"/>
</dbReference>